<evidence type="ECO:0000256" key="3">
    <source>
        <dbReference type="SAM" id="Phobius"/>
    </source>
</evidence>
<feature type="transmembrane region" description="Helical" evidence="3">
    <location>
        <begin position="266"/>
        <end position="285"/>
    </location>
</feature>
<keyword evidence="3" id="KW-0812">Transmembrane</keyword>
<dbReference type="GO" id="GO:0016020">
    <property type="term" value="C:membrane"/>
    <property type="evidence" value="ECO:0007669"/>
    <property type="project" value="InterPro"/>
</dbReference>
<dbReference type="EMBL" id="PXYI01000013">
    <property type="protein sequence ID" value="PSJ36471.1"/>
    <property type="molecule type" value="Genomic_DNA"/>
</dbReference>
<dbReference type="GO" id="GO:0016780">
    <property type="term" value="F:phosphotransferase activity, for other substituted phosphate groups"/>
    <property type="evidence" value="ECO:0007669"/>
    <property type="project" value="InterPro"/>
</dbReference>
<proteinExistence type="inferred from homology"/>
<dbReference type="Pfam" id="PF01066">
    <property type="entry name" value="CDP-OH_P_transf"/>
    <property type="match status" value="1"/>
</dbReference>
<comment type="caution">
    <text evidence="4">The sequence shown here is derived from an EMBL/GenBank/DDBJ whole genome shotgun (WGS) entry which is preliminary data.</text>
</comment>
<dbReference type="Proteomes" id="UP000241167">
    <property type="component" value="Unassembled WGS sequence"/>
</dbReference>
<dbReference type="InterPro" id="IPR000462">
    <property type="entry name" value="CDP-OH_P_trans"/>
</dbReference>
<reference evidence="4 5" key="1">
    <citation type="submission" date="2018-03" db="EMBL/GenBank/DDBJ databases">
        <title>The draft genome of Sphingosinicella sp. GL-C-18.</title>
        <authorList>
            <person name="Liu L."/>
            <person name="Li L."/>
            <person name="Liang L."/>
            <person name="Zhang X."/>
            <person name="Wang T."/>
        </authorList>
    </citation>
    <scope>NUCLEOTIDE SEQUENCE [LARGE SCALE GENOMIC DNA]</scope>
    <source>
        <strain evidence="4 5">GL-C-18</strain>
    </source>
</reference>
<keyword evidence="5" id="KW-1185">Reference proteome</keyword>
<keyword evidence="1 2" id="KW-0808">Transferase</keyword>
<gene>
    <name evidence="4" type="ORF">C7I55_25705</name>
</gene>
<protein>
    <submittedName>
        <fullName evidence="4">CDP-alcohol phosphatidyltransferase</fullName>
    </submittedName>
</protein>
<organism evidence="4 5">
    <name type="scientific">Allosphingosinicella deserti</name>
    <dbReference type="NCBI Taxonomy" id="2116704"/>
    <lineage>
        <taxon>Bacteria</taxon>
        <taxon>Pseudomonadati</taxon>
        <taxon>Pseudomonadota</taxon>
        <taxon>Alphaproteobacteria</taxon>
        <taxon>Sphingomonadales</taxon>
        <taxon>Sphingomonadaceae</taxon>
        <taxon>Allosphingosinicella</taxon>
    </lineage>
</organism>
<comment type="similarity">
    <text evidence="2">Belongs to the CDP-alcohol phosphatidyltransferase class-I family.</text>
</comment>
<name>A0A2P7QES2_9SPHN</name>
<dbReference type="PROSITE" id="PS00379">
    <property type="entry name" value="CDP_ALCOHOL_P_TRANSF"/>
    <property type="match status" value="1"/>
</dbReference>
<sequence>MARAGGMKTTTEPKAQTVFKARPAELEDGLNRAIYHPLSRRLALILQHTPVTPNMISVTSGLSIVAAAYCYTSVPGPTGVAIGLVFHILWHIFDGADGDLARLTGKTSPLGEMIDGLADYIGHVVLYTALAWHVGGWIWAAASAAAVSRILQANHIESVRRTYLWRAYGVPWLRQSKERVAERKGLVGIVLGSLARLYVWLAGKLIPHSARTDTLVESLETNPDTRERVRTVCKQIGRHALAYQAWLGPNRRTLLLGLSMALGNPLWFFLWEATVLNLLLILSVARQRAVNESLGAALAQSPA</sequence>
<accession>A0A2P7QES2</accession>
<evidence type="ECO:0000313" key="4">
    <source>
        <dbReference type="EMBL" id="PSJ36471.1"/>
    </source>
</evidence>
<keyword evidence="3" id="KW-1133">Transmembrane helix</keyword>
<dbReference type="Gene3D" id="1.20.120.1760">
    <property type="match status" value="1"/>
</dbReference>
<dbReference type="InterPro" id="IPR043130">
    <property type="entry name" value="CDP-OH_PTrfase_TM_dom"/>
</dbReference>
<dbReference type="GO" id="GO:0008654">
    <property type="term" value="P:phospholipid biosynthetic process"/>
    <property type="evidence" value="ECO:0007669"/>
    <property type="project" value="InterPro"/>
</dbReference>
<dbReference type="InterPro" id="IPR048254">
    <property type="entry name" value="CDP_ALCOHOL_P_TRANSF_CS"/>
</dbReference>
<keyword evidence="3" id="KW-0472">Membrane</keyword>
<feature type="transmembrane region" description="Helical" evidence="3">
    <location>
        <begin position="185"/>
        <end position="203"/>
    </location>
</feature>
<dbReference type="AlphaFoldDB" id="A0A2P7QES2"/>
<evidence type="ECO:0000256" key="1">
    <source>
        <dbReference type="ARBA" id="ARBA00022679"/>
    </source>
</evidence>
<evidence type="ECO:0000256" key="2">
    <source>
        <dbReference type="RuleBase" id="RU003750"/>
    </source>
</evidence>
<evidence type="ECO:0000313" key="5">
    <source>
        <dbReference type="Proteomes" id="UP000241167"/>
    </source>
</evidence>